<evidence type="ECO:0000256" key="5">
    <source>
        <dbReference type="ARBA" id="ARBA00023204"/>
    </source>
</evidence>
<dbReference type="EMBL" id="MQUC01000003">
    <property type="protein sequence ID" value="PRP65813.1"/>
    <property type="molecule type" value="Genomic_DNA"/>
</dbReference>
<dbReference type="SMART" id="SM00479">
    <property type="entry name" value="EXOIII"/>
    <property type="match status" value="1"/>
</dbReference>
<dbReference type="Gene3D" id="3.30.420.10">
    <property type="entry name" value="Ribonuclease H-like superfamily/Ribonuclease H"/>
    <property type="match status" value="1"/>
</dbReference>
<evidence type="ECO:0000256" key="4">
    <source>
        <dbReference type="ARBA" id="ARBA00022881"/>
    </source>
</evidence>
<dbReference type="GO" id="GO:0006260">
    <property type="term" value="P:DNA replication"/>
    <property type="evidence" value="ECO:0007669"/>
    <property type="project" value="InterPro"/>
</dbReference>
<evidence type="ECO:0000256" key="3">
    <source>
        <dbReference type="ARBA" id="ARBA00022801"/>
    </source>
</evidence>
<dbReference type="GO" id="GO:0003677">
    <property type="term" value="F:DNA binding"/>
    <property type="evidence" value="ECO:0007669"/>
    <property type="project" value="InterPro"/>
</dbReference>
<evidence type="ECO:0000313" key="14">
    <source>
        <dbReference type="Proteomes" id="UP000239532"/>
    </source>
</evidence>
<dbReference type="GO" id="GO:0006289">
    <property type="term" value="P:nucleotide-excision repair"/>
    <property type="evidence" value="ECO:0007669"/>
    <property type="project" value="InterPro"/>
</dbReference>
<dbReference type="InterPro" id="IPR035901">
    <property type="entry name" value="GIY-YIG_endonuc_sf"/>
</dbReference>
<accession>A0A2S9WQS4</accession>
<keyword evidence="2" id="KW-0228">DNA excision</keyword>
<evidence type="ECO:0000313" key="13">
    <source>
        <dbReference type="EMBL" id="PRP65813.1"/>
    </source>
</evidence>
<dbReference type="CDD" id="cd06127">
    <property type="entry name" value="DEDDh"/>
    <property type="match status" value="1"/>
</dbReference>
<evidence type="ECO:0000256" key="9">
    <source>
        <dbReference type="ARBA" id="ARBA00040756"/>
    </source>
</evidence>
<dbReference type="SUPFAM" id="SSF53098">
    <property type="entry name" value="Ribonuclease H-like"/>
    <property type="match status" value="1"/>
</dbReference>
<keyword evidence="4" id="KW-0267">Excision nuclease</keyword>
<dbReference type="PANTHER" id="PTHR30562:SF10">
    <property type="entry name" value="EXCINUCLEASE CHO"/>
    <property type="match status" value="1"/>
</dbReference>
<dbReference type="GO" id="GO:0009380">
    <property type="term" value="C:excinuclease repair complex"/>
    <property type="evidence" value="ECO:0007669"/>
    <property type="project" value="TreeGrafter"/>
</dbReference>
<keyword evidence="5" id="KW-0234">DNA repair</keyword>
<dbReference type="Pfam" id="PF01541">
    <property type="entry name" value="GIY-YIG"/>
    <property type="match status" value="1"/>
</dbReference>
<evidence type="ECO:0000256" key="7">
    <source>
        <dbReference type="ARBA" id="ARBA00025483"/>
    </source>
</evidence>
<dbReference type="InterPro" id="IPR006054">
    <property type="entry name" value="DnaQ"/>
</dbReference>
<dbReference type="InterPro" id="IPR036397">
    <property type="entry name" value="RNaseH_sf"/>
</dbReference>
<dbReference type="GO" id="GO:0004527">
    <property type="term" value="F:exonuclease activity"/>
    <property type="evidence" value="ECO:0007669"/>
    <property type="project" value="UniProtKB-ARBA"/>
</dbReference>
<proteinExistence type="predicted"/>
<dbReference type="SUPFAM" id="SSF82771">
    <property type="entry name" value="GIY-YIG endonuclease"/>
    <property type="match status" value="1"/>
</dbReference>
<dbReference type="InterPro" id="IPR000305">
    <property type="entry name" value="GIY-YIG_endonuc"/>
</dbReference>
<dbReference type="GO" id="GO:0003887">
    <property type="term" value="F:DNA-directed DNA polymerase activity"/>
    <property type="evidence" value="ECO:0007669"/>
    <property type="project" value="InterPro"/>
</dbReference>
<dbReference type="SMART" id="SM00465">
    <property type="entry name" value="GIYc"/>
    <property type="match status" value="1"/>
</dbReference>
<reference evidence="13 14" key="1">
    <citation type="submission" date="2016-11" db="EMBL/GenBank/DDBJ databases">
        <title>Trade-off between light-utilization and light-protection in marine flavobacteria.</title>
        <authorList>
            <person name="Kumagai Y."/>
        </authorList>
    </citation>
    <scope>NUCLEOTIDE SEQUENCE [LARGE SCALE GENOMIC DNA]</scope>
    <source>
        <strain evidence="13 14">JCM 17109</strain>
    </source>
</reference>
<dbReference type="InterPro" id="IPR013520">
    <property type="entry name" value="Ribonucl_H"/>
</dbReference>
<dbReference type="FunFam" id="3.30.420.10:FF:000045">
    <property type="entry name" value="3'-5' exonuclease DinG"/>
    <property type="match status" value="1"/>
</dbReference>
<comment type="caution">
    <text evidence="13">The sequence shown here is derived from an EMBL/GenBank/DDBJ whole genome shotgun (WGS) entry which is preliminary data.</text>
</comment>
<dbReference type="Proteomes" id="UP000239532">
    <property type="component" value="Unassembled WGS sequence"/>
</dbReference>
<comment type="function">
    <text evidence="7">DNA polymerase III is a complex, multichain enzyme responsible for most of the replicative synthesis in bacteria. The epsilon subunit contain the editing function and is a proofreading 3'-5' exonuclease.</text>
</comment>
<dbReference type="PANTHER" id="PTHR30562">
    <property type="entry name" value="UVRC/OXIDOREDUCTASE"/>
    <property type="match status" value="1"/>
</dbReference>
<dbReference type="NCBIfam" id="TIGR00573">
    <property type="entry name" value="dnaq"/>
    <property type="match status" value="1"/>
</dbReference>
<evidence type="ECO:0000256" key="8">
    <source>
        <dbReference type="ARBA" id="ARBA00026073"/>
    </source>
</evidence>
<feature type="domain" description="GIY-YIG" evidence="12">
    <location>
        <begin position="203"/>
        <end position="279"/>
    </location>
</feature>
<protein>
    <recommendedName>
        <fullName evidence="9">Excinuclease cho</fullName>
    </recommendedName>
    <alternativeName>
        <fullName evidence="11">Endonuclease cho</fullName>
    </alternativeName>
    <alternativeName>
        <fullName evidence="10">UvrC homolog protein</fullName>
    </alternativeName>
</protein>
<dbReference type="Pfam" id="PF00929">
    <property type="entry name" value="RNase_T"/>
    <property type="match status" value="1"/>
</dbReference>
<keyword evidence="6" id="KW-0742">SOS response</keyword>
<keyword evidence="14" id="KW-1185">Reference proteome</keyword>
<keyword evidence="1" id="KW-0227">DNA damage</keyword>
<dbReference type="InterPro" id="IPR050066">
    <property type="entry name" value="UvrABC_protein_C"/>
</dbReference>
<name>A0A2S9WQS4_9FLAO</name>
<dbReference type="InterPro" id="IPR047296">
    <property type="entry name" value="GIY-YIG_UvrC_Cho"/>
</dbReference>
<evidence type="ECO:0000256" key="11">
    <source>
        <dbReference type="ARBA" id="ARBA00042732"/>
    </source>
</evidence>
<comment type="subunit">
    <text evidence="8">DNA polymerase III contains a core (composed of alpha, epsilon and theta chains) that associates with a tau subunit. This core dimerizes to form the POLIII' complex. PolIII' associates with the gamma complex (composed of gamma, delta, delta', psi and chi chains) and with the beta chain to form the complete DNA polymerase III complex.</text>
</comment>
<sequence>MDFNNQVYAVVDVETTGKGLGGNRITEICIVRMKEGEILDKFTSLVNPQQPIPGFITQLTGIDDHMVADAPLFSEIAVDVLRFFEDAIFVAHNVGFDYNVIRNEFRRLDVDFSSKRLCTVRLSRKLLPNKSSYSLGRLCHSLSIPLDNRHRAEGDTDATVILFQRLLSLDDDHEVITEFLKVKSKESTLPPHVPKAHFDQLPSTPGIYLFKDQSHKVIYVGKAINIKKRVLSHFYTKKSKSYLMGQEMHHIDFEETGNEAVALLREADLIRHHYPKFNSAQKKPRNTYQIISYKNQRGVIQLAVAVSKSFDYSVITFYNRAQAVEKLEWMCEEFHLCPRYCSLQLTTGRCTHYKLRNCEGICTHEEEVDYYNEKVLKAIDALQNDKPTFIIKEKGRHPEENCVVLIKDGRYQGYGFVDHDIPVSTIDECESYIKRKTPNYHTHQIINTYLRKNEMRNVVVLDQMTA</sequence>
<evidence type="ECO:0000256" key="6">
    <source>
        <dbReference type="ARBA" id="ARBA00023236"/>
    </source>
</evidence>
<dbReference type="GO" id="GO:0009432">
    <property type="term" value="P:SOS response"/>
    <property type="evidence" value="ECO:0007669"/>
    <property type="project" value="UniProtKB-KW"/>
</dbReference>
<dbReference type="AlphaFoldDB" id="A0A2S9WQS4"/>
<dbReference type="InterPro" id="IPR012337">
    <property type="entry name" value="RNaseH-like_sf"/>
</dbReference>
<dbReference type="RefSeq" id="WP_105981680.1">
    <property type="nucleotide sequence ID" value="NZ_MQUC01000003.1"/>
</dbReference>
<dbReference type="CDD" id="cd10434">
    <property type="entry name" value="GIY-YIG_UvrC_Cho"/>
    <property type="match status" value="1"/>
</dbReference>
<dbReference type="Gene3D" id="3.40.1440.10">
    <property type="entry name" value="GIY-YIG endonuclease"/>
    <property type="match status" value="1"/>
</dbReference>
<evidence type="ECO:0000256" key="1">
    <source>
        <dbReference type="ARBA" id="ARBA00022763"/>
    </source>
</evidence>
<evidence type="ECO:0000256" key="10">
    <source>
        <dbReference type="ARBA" id="ARBA00042138"/>
    </source>
</evidence>
<dbReference type="OrthoDB" id="9803913at2"/>
<evidence type="ECO:0000259" key="12">
    <source>
        <dbReference type="PROSITE" id="PS50164"/>
    </source>
</evidence>
<organism evidence="13 14">
    <name type="scientific">Nonlabens agnitus</name>
    <dbReference type="NCBI Taxonomy" id="870484"/>
    <lineage>
        <taxon>Bacteria</taxon>
        <taxon>Pseudomonadati</taxon>
        <taxon>Bacteroidota</taxon>
        <taxon>Flavobacteriia</taxon>
        <taxon>Flavobacteriales</taxon>
        <taxon>Flavobacteriaceae</taxon>
        <taxon>Nonlabens</taxon>
    </lineage>
</organism>
<dbReference type="PROSITE" id="PS50164">
    <property type="entry name" value="GIY_YIG"/>
    <property type="match status" value="1"/>
</dbReference>
<evidence type="ECO:0000256" key="2">
    <source>
        <dbReference type="ARBA" id="ARBA00022769"/>
    </source>
</evidence>
<keyword evidence="3" id="KW-0378">Hydrolase</keyword>
<gene>
    <name evidence="13" type="ORF">BST86_01265</name>
</gene>